<reference evidence="2 3" key="1">
    <citation type="submission" date="2018-03" db="EMBL/GenBank/DDBJ databases">
        <title>Genomic Encyclopedia of Archaeal and Bacterial Type Strains, Phase II (KMG-II): from individual species to whole genera.</title>
        <authorList>
            <person name="Goeker M."/>
        </authorList>
    </citation>
    <scope>NUCLEOTIDE SEQUENCE [LARGE SCALE GENOMIC DNA]</scope>
    <source>
        <strain evidence="2 3">DSM 45312</strain>
    </source>
</reference>
<proteinExistence type="predicted"/>
<dbReference type="GO" id="GO:0016747">
    <property type="term" value="F:acyltransferase activity, transferring groups other than amino-acyl groups"/>
    <property type="evidence" value="ECO:0007669"/>
    <property type="project" value="InterPro"/>
</dbReference>
<protein>
    <submittedName>
        <fullName evidence="2">Acetyltransferase (GNAT) family protein</fullName>
    </submittedName>
</protein>
<dbReference type="Gene3D" id="3.40.630.30">
    <property type="match status" value="1"/>
</dbReference>
<comment type="caution">
    <text evidence="2">The sequence shown here is derived from an EMBL/GenBank/DDBJ whole genome shotgun (WGS) entry which is preliminary data.</text>
</comment>
<evidence type="ECO:0000313" key="3">
    <source>
        <dbReference type="Proteomes" id="UP000240542"/>
    </source>
</evidence>
<keyword evidence="2" id="KW-0808">Transferase</keyword>
<keyword evidence="3" id="KW-1185">Reference proteome</keyword>
<feature type="domain" description="N-acetyltransferase" evidence="1">
    <location>
        <begin position="24"/>
        <end position="183"/>
    </location>
</feature>
<dbReference type="InterPro" id="IPR016181">
    <property type="entry name" value="Acyl_CoA_acyltransferase"/>
</dbReference>
<dbReference type="EMBL" id="PYGA01000011">
    <property type="protein sequence ID" value="PSK96556.1"/>
    <property type="molecule type" value="Genomic_DNA"/>
</dbReference>
<dbReference type="SUPFAM" id="SSF55729">
    <property type="entry name" value="Acyl-CoA N-acyltransferases (Nat)"/>
    <property type="match status" value="1"/>
</dbReference>
<dbReference type="InterPro" id="IPR000182">
    <property type="entry name" value="GNAT_dom"/>
</dbReference>
<gene>
    <name evidence="2" type="ORF">CLV63_111151</name>
</gene>
<dbReference type="PROSITE" id="PS51186">
    <property type="entry name" value="GNAT"/>
    <property type="match status" value="1"/>
</dbReference>
<evidence type="ECO:0000313" key="2">
    <source>
        <dbReference type="EMBL" id="PSK96556.1"/>
    </source>
</evidence>
<name>A0A2P8DH74_9ACTN</name>
<dbReference type="Pfam" id="PF00583">
    <property type="entry name" value="Acetyltransf_1"/>
    <property type="match status" value="1"/>
</dbReference>
<dbReference type="Proteomes" id="UP000240542">
    <property type="component" value="Unassembled WGS sequence"/>
</dbReference>
<dbReference type="AlphaFoldDB" id="A0A2P8DH74"/>
<evidence type="ECO:0000259" key="1">
    <source>
        <dbReference type="PROSITE" id="PS51186"/>
    </source>
</evidence>
<organism evidence="2 3">
    <name type="scientific">Murinocardiopsis flavida</name>
    <dbReference type="NCBI Taxonomy" id="645275"/>
    <lineage>
        <taxon>Bacteria</taxon>
        <taxon>Bacillati</taxon>
        <taxon>Actinomycetota</taxon>
        <taxon>Actinomycetes</taxon>
        <taxon>Streptosporangiales</taxon>
        <taxon>Nocardiopsidaceae</taxon>
        <taxon>Murinocardiopsis</taxon>
    </lineage>
</organism>
<sequence>MPNTRTDMSQNGTARTARCAPELVRLDTGSERAAGLRAAVVRLRLGPGRHFADPAHETLPRADADPNRVPFAVVNEGEAVGFGILDRRGNLAELTPHPERAVLLRAFYIDPARQGLGLGRAACNALDPIARDVAPDADTVLLTVNERNPAAIRAYLAGGFDYTGDRYLNGDMGPQFVLRRPIAR</sequence>
<dbReference type="CDD" id="cd04301">
    <property type="entry name" value="NAT_SF"/>
    <property type="match status" value="1"/>
</dbReference>
<accession>A0A2P8DH74</accession>